<proteinExistence type="inferred from homology"/>
<dbReference type="EC" id="1.1.1.267" evidence="5"/>
<dbReference type="InterPro" id="IPR036169">
    <property type="entry name" value="DXPR_C_sf"/>
</dbReference>
<name>X0ZV67_9ZZZZ</name>
<evidence type="ECO:0000256" key="2">
    <source>
        <dbReference type="ARBA" id="ARBA00001946"/>
    </source>
</evidence>
<dbReference type="SUPFAM" id="SSF55347">
    <property type="entry name" value="Glyceraldehyde-3-phosphate dehydrogenase-like, C-terminal domain"/>
    <property type="match status" value="1"/>
</dbReference>
<accession>X0ZV67</accession>
<dbReference type="GO" id="GO:0070402">
    <property type="term" value="F:NADPH binding"/>
    <property type="evidence" value="ECO:0007669"/>
    <property type="project" value="InterPro"/>
</dbReference>
<comment type="caution">
    <text evidence="15">The sequence shown here is derived from an EMBL/GenBank/DDBJ whole genome shotgun (WGS) entry which is preliminary data.</text>
</comment>
<evidence type="ECO:0000256" key="10">
    <source>
        <dbReference type="ARBA" id="ARBA00023229"/>
    </source>
</evidence>
<evidence type="ECO:0000259" key="12">
    <source>
        <dbReference type="Pfam" id="PF02670"/>
    </source>
</evidence>
<dbReference type="InterPro" id="IPR036291">
    <property type="entry name" value="NAD(P)-bd_dom_sf"/>
</dbReference>
<dbReference type="PANTHER" id="PTHR30525">
    <property type="entry name" value="1-DEOXY-D-XYLULOSE 5-PHOSPHATE REDUCTOISOMERASE"/>
    <property type="match status" value="1"/>
</dbReference>
<protein>
    <recommendedName>
        <fullName evidence="5">1-deoxy-D-xylulose-5-phosphate reductoisomerase</fullName>
        <ecNumber evidence="5">1.1.1.267</ecNumber>
    </recommendedName>
</protein>
<dbReference type="PIRSF" id="PIRSF006205">
    <property type="entry name" value="Dxp_reductismrs"/>
    <property type="match status" value="1"/>
</dbReference>
<keyword evidence="7" id="KW-0521">NADP</keyword>
<evidence type="ECO:0000256" key="9">
    <source>
        <dbReference type="ARBA" id="ARBA00023211"/>
    </source>
</evidence>
<keyword evidence="6" id="KW-0479">Metal-binding</keyword>
<dbReference type="Pfam" id="PF13288">
    <property type="entry name" value="DXPR_C"/>
    <property type="match status" value="1"/>
</dbReference>
<evidence type="ECO:0000256" key="4">
    <source>
        <dbReference type="ARBA" id="ARBA00006825"/>
    </source>
</evidence>
<dbReference type="Gene3D" id="1.10.1740.10">
    <property type="match status" value="1"/>
</dbReference>
<evidence type="ECO:0000256" key="8">
    <source>
        <dbReference type="ARBA" id="ARBA00023002"/>
    </source>
</evidence>
<dbReference type="AlphaFoldDB" id="X0ZV67"/>
<dbReference type="EMBL" id="BART01000593">
    <property type="protein sequence ID" value="GAG73710.1"/>
    <property type="molecule type" value="Genomic_DNA"/>
</dbReference>
<dbReference type="SUPFAM" id="SSF69055">
    <property type="entry name" value="1-deoxy-D-xylulose-5-phosphate reductoisomerase, C-terminal domain"/>
    <property type="match status" value="1"/>
</dbReference>
<dbReference type="InterPro" id="IPR013644">
    <property type="entry name" value="DXP_reductoisomerase_C"/>
</dbReference>
<feature type="domain" description="1-deoxy-D-xylulose 5-phosphate reductoisomerase C-terminal" evidence="13">
    <location>
        <begin position="150"/>
        <end position="233"/>
    </location>
</feature>
<gene>
    <name evidence="15" type="ORF">S01H4_02641</name>
</gene>
<dbReference type="GO" id="GO:0051484">
    <property type="term" value="P:isopentenyl diphosphate biosynthetic process, methylerythritol 4-phosphate pathway involved in terpenoid biosynthetic process"/>
    <property type="evidence" value="ECO:0007669"/>
    <property type="project" value="TreeGrafter"/>
</dbReference>
<dbReference type="HAMAP" id="MF_00183">
    <property type="entry name" value="DXP_reductoisom"/>
    <property type="match status" value="1"/>
</dbReference>
<dbReference type="InterPro" id="IPR013512">
    <property type="entry name" value="DXP_reductoisomerase_N"/>
</dbReference>
<comment type="cofactor">
    <cofactor evidence="1">
        <name>Mn(2+)</name>
        <dbReference type="ChEBI" id="CHEBI:29035"/>
    </cofactor>
</comment>
<dbReference type="Pfam" id="PF02670">
    <property type="entry name" value="DXP_reductoisom"/>
    <property type="match status" value="1"/>
</dbReference>
<dbReference type="Gene3D" id="3.40.50.720">
    <property type="entry name" value="NAD(P)-binding Rossmann-like Domain"/>
    <property type="match status" value="1"/>
</dbReference>
<feature type="domain" description="DXP reductoisomerase C-terminal" evidence="14">
    <location>
        <begin position="266"/>
        <end position="381"/>
    </location>
</feature>
<dbReference type="GO" id="GO:0030604">
    <property type="term" value="F:1-deoxy-D-xylulose-5-phosphate reductoisomerase activity"/>
    <property type="evidence" value="ECO:0007669"/>
    <property type="project" value="UniProtKB-EC"/>
</dbReference>
<evidence type="ECO:0000256" key="1">
    <source>
        <dbReference type="ARBA" id="ARBA00001936"/>
    </source>
</evidence>
<keyword evidence="9" id="KW-0464">Manganese</keyword>
<feature type="domain" description="1-deoxy-D-xylulose 5-phosphate reductoisomerase N-terminal" evidence="12">
    <location>
        <begin position="9"/>
        <end position="136"/>
    </location>
</feature>
<dbReference type="PANTHER" id="PTHR30525:SF0">
    <property type="entry name" value="1-DEOXY-D-XYLULOSE 5-PHOSPHATE REDUCTOISOMERASE, CHLOROPLASTIC"/>
    <property type="match status" value="1"/>
</dbReference>
<evidence type="ECO:0000313" key="15">
    <source>
        <dbReference type="EMBL" id="GAG73710.1"/>
    </source>
</evidence>
<organism evidence="15">
    <name type="scientific">marine sediment metagenome</name>
    <dbReference type="NCBI Taxonomy" id="412755"/>
    <lineage>
        <taxon>unclassified sequences</taxon>
        <taxon>metagenomes</taxon>
        <taxon>ecological metagenomes</taxon>
    </lineage>
</organism>
<evidence type="ECO:0000256" key="6">
    <source>
        <dbReference type="ARBA" id="ARBA00022723"/>
    </source>
</evidence>
<dbReference type="GO" id="GO:0030145">
    <property type="term" value="F:manganese ion binding"/>
    <property type="evidence" value="ECO:0007669"/>
    <property type="project" value="TreeGrafter"/>
</dbReference>
<comment type="pathway">
    <text evidence="3">Isoprenoid biosynthesis; isopentenyl diphosphate biosynthesis via DXP pathway; isopentenyl diphosphate from 1-deoxy-D-xylulose 5-phosphate: step 1/6.</text>
</comment>
<evidence type="ECO:0000259" key="13">
    <source>
        <dbReference type="Pfam" id="PF08436"/>
    </source>
</evidence>
<evidence type="ECO:0000259" key="14">
    <source>
        <dbReference type="Pfam" id="PF13288"/>
    </source>
</evidence>
<sequence length="395" mass="44371">MWLIMRKKIVILGSTGSIGQQTLEVIRKYSNEFEVVGLSGWENTTFLKEQISFFKPKIAVVKNEYIAEKLKKDLNKLNDIKILWGTDGLIKMSILEEADIIVVAIIGIASLIPTFEAVKRGKNIALASKEAMVVAGELLIKEAKLRNANILPIDSEHSAILQCLKNEQKDSIEKIILTASGGALYNLTETALKNVSIEDALNHPTWKMGKKVTIDSATLMNKGLEVIEAKWFFNIPANKIEIVIHPQSYVHSMVQFIDGTILAQIGEHDMRIPIQYALFYPNRTISNFPRLELTKIGQLTFKKVNFDKFPCIKLAYRALELGGTMPAVLNGANEIAVNAFLNSKISFSVIPIIIQNTMKEHKPKYNPNINDILDADYWAREKALNFCINLKNSNK</sequence>
<dbReference type="SUPFAM" id="SSF51735">
    <property type="entry name" value="NAD(P)-binding Rossmann-fold domains"/>
    <property type="match status" value="1"/>
</dbReference>
<evidence type="ECO:0000256" key="7">
    <source>
        <dbReference type="ARBA" id="ARBA00022857"/>
    </source>
</evidence>
<comment type="catalytic activity">
    <reaction evidence="11">
        <text>2-C-methyl-D-erythritol 4-phosphate + NADP(+) = 1-deoxy-D-xylulose 5-phosphate + NADPH + H(+)</text>
        <dbReference type="Rhea" id="RHEA:13717"/>
        <dbReference type="ChEBI" id="CHEBI:15378"/>
        <dbReference type="ChEBI" id="CHEBI:57783"/>
        <dbReference type="ChEBI" id="CHEBI:57792"/>
        <dbReference type="ChEBI" id="CHEBI:58262"/>
        <dbReference type="ChEBI" id="CHEBI:58349"/>
        <dbReference type="EC" id="1.1.1.267"/>
    </reaction>
    <physiologicalReaction direction="right-to-left" evidence="11">
        <dbReference type="Rhea" id="RHEA:13719"/>
    </physiologicalReaction>
</comment>
<dbReference type="InterPro" id="IPR026877">
    <property type="entry name" value="DXPR_C"/>
</dbReference>
<dbReference type="InterPro" id="IPR003821">
    <property type="entry name" value="DXP_reductoisomerase"/>
</dbReference>
<comment type="cofactor">
    <cofactor evidence="2">
        <name>Mg(2+)</name>
        <dbReference type="ChEBI" id="CHEBI:18420"/>
    </cofactor>
</comment>
<dbReference type="UniPathway" id="UPA00056">
    <property type="reaction ID" value="UER00092"/>
</dbReference>
<keyword evidence="10" id="KW-0414">Isoprene biosynthesis</keyword>
<evidence type="ECO:0000256" key="3">
    <source>
        <dbReference type="ARBA" id="ARBA00005094"/>
    </source>
</evidence>
<keyword evidence="8" id="KW-0560">Oxidoreductase</keyword>
<reference evidence="15" key="1">
    <citation type="journal article" date="2014" name="Front. Microbiol.">
        <title>High frequency of phylogenetically diverse reductive dehalogenase-homologous genes in deep subseafloor sedimentary metagenomes.</title>
        <authorList>
            <person name="Kawai M."/>
            <person name="Futagami T."/>
            <person name="Toyoda A."/>
            <person name="Takaki Y."/>
            <person name="Nishi S."/>
            <person name="Hori S."/>
            <person name="Arai W."/>
            <person name="Tsubouchi T."/>
            <person name="Morono Y."/>
            <person name="Uchiyama I."/>
            <person name="Ito T."/>
            <person name="Fujiyama A."/>
            <person name="Inagaki F."/>
            <person name="Takami H."/>
        </authorList>
    </citation>
    <scope>NUCLEOTIDE SEQUENCE</scope>
    <source>
        <strain evidence="15">Expedition CK06-06</strain>
    </source>
</reference>
<dbReference type="NCBIfam" id="TIGR00243">
    <property type="entry name" value="Dxr"/>
    <property type="match status" value="1"/>
</dbReference>
<dbReference type="FunFam" id="3.40.50.720:FF:000045">
    <property type="entry name" value="1-deoxy-D-xylulose 5-phosphate reductoisomerase"/>
    <property type="match status" value="1"/>
</dbReference>
<dbReference type="NCBIfam" id="NF009114">
    <property type="entry name" value="PRK12464.1"/>
    <property type="match status" value="1"/>
</dbReference>
<comment type="similarity">
    <text evidence="4">Belongs to the DXR family.</text>
</comment>
<evidence type="ECO:0000256" key="5">
    <source>
        <dbReference type="ARBA" id="ARBA00012366"/>
    </source>
</evidence>
<dbReference type="Pfam" id="PF08436">
    <property type="entry name" value="DXP_redisom_C"/>
    <property type="match status" value="1"/>
</dbReference>
<evidence type="ECO:0000256" key="11">
    <source>
        <dbReference type="ARBA" id="ARBA00048543"/>
    </source>
</evidence>